<evidence type="ECO:0000313" key="4">
    <source>
        <dbReference type="EMBL" id="MBC3539129.1"/>
    </source>
</evidence>
<reference evidence="4 5" key="1">
    <citation type="journal article" date="2019" name="Int. J. Syst. Evol. Microbiol.">
        <title>Rufibacter sediminis sp. nov., isolated from freshwater lake sediment.</title>
        <authorList>
            <person name="Qu J.H."/>
            <person name="Zhang L.J."/>
            <person name="Fu Y.H."/>
            <person name="Li H.F."/>
        </authorList>
    </citation>
    <scope>NUCLEOTIDE SEQUENCE [LARGE SCALE GENOMIC DNA]</scope>
    <source>
        <strain evidence="4 5">H-1</strain>
    </source>
</reference>
<keyword evidence="5" id="KW-1185">Reference proteome</keyword>
<dbReference type="PIRSF" id="PIRSF018266">
    <property type="entry name" value="FecR"/>
    <property type="match status" value="1"/>
</dbReference>
<feature type="domain" description="Protein FecR C-terminal" evidence="3">
    <location>
        <begin position="284"/>
        <end position="344"/>
    </location>
</feature>
<sequence>MEGYLTLHDFVLDPRFCNWALGKDDSDTLYWEAFIKANPEKVEQIEQAKAVVRAMVYQNERTWLPLEKAEVWSKIQHRVAVSENSGTEALGRRAYPIWKEASRLAASLIGLIMVSVALYYFGIREQRETVQYATRHGQVKRVVLPDGSEVVLNANSILSFEKPWNSESTRKVSLKGEAFFKVSHQENDQKFKVLLQDNVSIEVLGTQFTATQRSHVCRVVLSEGKVNFSVTDDILLGLYTSTIKQETLKPGELATWNGQNDTQALITKEKPAHLEIYEAFQHNKLMFEDAPLIEVARVLEDVYGFEVTFSNKELVDRRFTGSVPHDNVEVLFIALEKLFDLKVIKTGHKLEFR</sequence>
<evidence type="ECO:0000259" key="3">
    <source>
        <dbReference type="Pfam" id="PF16344"/>
    </source>
</evidence>
<comment type="caution">
    <text evidence="4">The sequence shown here is derived from an EMBL/GenBank/DDBJ whole genome shotgun (WGS) entry which is preliminary data.</text>
</comment>
<dbReference type="InterPro" id="IPR012373">
    <property type="entry name" value="Ferrdict_sens_TM"/>
</dbReference>
<dbReference type="InterPro" id="IPR032508">
    <property type="entry name" value="FecR_C"/>
</dbReference>
<accession>A0ABR6VPL1</accession>
<protein>
    <submittedName>
        <fullName evidence="4">FecR domain-containing protein</fullName>
    </submittedName>
</protein>
<dbReference type="RefSeq" id="WP_186634195.1">
    <property type="nucleotide sequence ID" value="NZ_JACOAF010000014.1"/>
</dbReference>
<dbReference type="EMBL" id="JACOAF010000014">
    <property type="protein sequence ID" value="MBC3539129.1"/>
    <property type="molecule type" value="Genomic_DNA"/>
</dbReference>
<evidence type="ECO:0000256" key="1">
    <source>
        <dbReference type="SAM" id="Phobius"/>
    </source>
</evidence>
<organism evidence="4 5">
    <name type="scientific">Rufibacter sediminis</name>
    <dbReference type="NCBI Taxonomy" id="2762756"/>
    <lineage>
        <taxon>Bacteria</taxon>
        <taxon>Pseudomonadati</taxon>
        <taxon>Bacteroidota</taxon>
        <taxon>Cytophagia</taxon>
        <taxon>Cytophagales</taxon>
        <taxon>Hymenobacteraceae</taxon>
        <taxon>Rufibacter</taxon>
    </lineage>
</organism>
<dbReference type="Gene3D" id="3.55.50.30">
    <property type="match status" value="1"/>
</dbReference>
<gene>
    <name evidence="4" type="ORF">H7U12_05510</name>
</gene>
<dbReference type="Proteomes" id="UP000659698">
    <property type="component" value="Unassembled WGS sequence"/>
</dbReference>
<dbReference type="PANTHER" id="PTHR30273:SF2">
    <property type="entry name" value="PROTEIN FECR"/>
    <property type="match status" value="1"/>
</dbReference>
<keyword evidence="1" id="KW-1133">Transmembrane helix</keyword>
<evidence type="ECO:0000259" key="2">
    <source>
        <dbReference type="Pfam" id="PF04773"/>
    </source>
</evidence>
<keyword evidence="1" id="KW-0472">Membrane</keyword>
<keyword evidence="1" id="KW-0812">Transmembrane</keyword>
<feature type="transmembrane region" description="Helical" evidence="1">
    <location>
        <begin position="101"/>
        <end position="121"/>
    </location>
</feature>
<feature type="domain" description="FecR protein" evidence="2">
    <location>
        <begin position="131"/>
        <end position="227"/>
    </location>
</feature>
<name>A0ABR6VPL1_9BACT</name>
<dbReference type="InterPro" id="IPR006860">
    <property type="entry name" value="FecR"/>
</dbReference>
<proteinExistence type="predicted"/>
<dbReference type="Gene3D" id="2.60.120.1440">
    <property type="match status" value="1"/>
</dbReference>
<evidence type="ECO:0000313" key="5">
    <source>
        <dbReference type="Proteomes" id="UP000659698"/>
    </source>
</evidence>
<dbReference type="Pfam" id="PF04773">
    <property type="entry name" value="FecR"/>
    <property type="match status" value="1"/>
</dbReference>
<dbReference type="Pfam" id="PF16344">
    <property type="entry name" value="FecR_C"/>
    <property type="match status" value="1"/>
</dbReference>
<dbReference type="PANTHER" id="PTHR30273">
    <property type="entry name" value="PERIPLASMIC SIGNAL SENSOR AND SIGMA FACTOR ACTIVATOR FECR-RELATED"/>
    <property type="match status" value="1"/>
</dbReference>